<protein>
    <submittedName>
        <fullName evidence="1">Uncharacterized protein</fullName>
    </submittedName>
</protein>
<accession>A0A412NE30</accession>
<dbReference type="AlphaFoldDB" id="A0A412NE30"/>
<dbReference type="Proteomes" id="UP000283834">
    <property type="component" value="Unassembled WGS sequence"/>
</dbReference>
<evidence type="ECO:0000313" key="2">
    <source>
        <dbReference type="Proteomes" id="UP000283834"/>
    </source>
</evidence>
<proteinExistence type="predicted"/>
<name>A0A412NE30_MEDGN</name>
<dbReference type="EMBL" id="QRWQ01000014">
    <property type="protein sequence ID" value="RGT36948.1"/>
    <property type="molecule type" value="Genomic_DNA"/>
</dbReference>
<evidence type="ECO:0000313" key="1">
    <source>
        <dbReference type="EMBL" id="RGT36948.1"/>
    </source>
</evidence>
<dbReference type="RefSeq" id="WP_118047149.1">
    <property type="nucleotide sequence ID" value="NZ_QRWQ01000014.1"/>
</dbReference>
<organism evidence="1 2">
    <name type="scientific">Mediterraneibacter gnavus</name>
    <name type="common">Ruminococcus gnavus</name>
    <dbReference type="NCBI Taxonomy" id="33038"/>
    <lineage>
        <taxon>Bacteria</taxon>
        <taxon>Bacillati</taxon>
        <taxon>Bacillota</taxon>
        <taxon>Clostridia</taxon>
        <taxon>Lachnospirales</taxon>
        <taxon>Lachnospiraceae</taxon>
        <taxon>Mediterraneibacter</taxon>
    </lineage>
</organism>
<comment type="caution">
    <text evidence="1">The sequence shown here is derived from an EMBL/GenBank/DDBJ whole genome shotgun (WGS) entry which is preliminary data.</text>
</comment>
<sequence>MDVSRLMILLKEAWSRARDEGVGVMKDFIGKPFTATTMSELNYLVNAPLESINRELREELGIELYVNTLPQIEDNSVSGILRVKRVGEPVRFI</sequence>
<gene>
    <name evidence="1" type="ORF">DWX36_12745</name>
</gene>
<reference evidence="1 2" key="1">
    <citation type="submission" date="2018-08" db="EMBL/GenBank/DDBJ databases">
        <title>A genome reference for cultivated species of the human gut microbiota.</title>
        <authorList>
            <person name="Zou Y."/>
            <person name="Xue W."/>
            <person name="Luo G."/>
        </authorList>
    </citation>
    <scope>NUCLEOTIDE SEQUENCE [LARGE SCALE GENOMIC DNA]</scope>
    <source>
        <strain evidence="1 2">AF19-16AC</strain>
    </source>
</reference>